<dbReference type="RefSeq" id="WP_229685857.1">
    <property type="nucleotide sequence ID" value="NZ_BMMB01000007.1"/>
</dbReference>
<gene>
    <name evidence="2" type="ORF">JOC58_003009</name>
</gene>
<evidence type="ECO:0000313" key="3">
    <source>
        <dbReference type="Proteomes" id="UP001185028"/>
    </source>
</evidence>
<feature type="domain" description="Knr4/Smi1-like" evidence="1">
    <location>
        <begin position="12"/>
        <end position="134"/>
    </location>
</feature>
<dbReference type="Pfam" id="PF09346">
    <property type="entry name" value="SMI1_KNR4"/>
    <property type="match status" value="1"/>
</dbReference>
<dbReference type="Gene3D" id="3.40.1580.10">
    <property type="entry name" value="SMI1/KNR4-like"/>
    <property type="match status" value="1"/>
</dbReference>
<keyword evidence="3" id="KW-1185">Reference proteome</keyword>
<reference evidence="2 3" key="1">
    <citation type="submission" date="2023-07" db="EMBL/GenBank/DDBJ databases">
        <title>Genomic Encyclopedia of Type Strains, Phase IV (KMG-IV): sequencing the most valuable type-strain genomes for metagenomic binning, comparative biology and taxonomic classification.</title>
        <authorList>
            <person name="Goeker M."/>
        </authorList>
    </citation>
    <scope>NUCLEOTIDE SEQUENCE [LARGE SCALE GENOMIC DNA]</scope>
    <source>
        <strain evidence="2 3">DSM 22170</strain>
    </source>
</reference>
<evidence type="ECO:0000313" key="2">
    <source>
        <dbReference type="EMBL" id="MDR6245110.1"/>
    </source>
</evidence>
<name>A0ABU1J0T5_9BACL</name>
<dbReference type="Proteomes" id="UP001185028">
    <property type="component" value="Unassembled WGS sequence"/>
</dbReference>
<protein>
    <submittedName>
        <fullName evidence="2">Cell wall assembly regulator SMI1</fullName>
    </submittedName>
</protein>
<sequence>MTTMILEQSEHPLTPADLDELEKLYNWKFPESFRQLYLQYNGGYLPDEWMERNEIIFGGFDSIRYGELTAEQIYKNLIESFPQLIDLFPFAYDQGGHSFLLSLRAKDYGMIYVFLMDGEELVDVSDTFDEFLELLIVHEQ</sequence>
<dbReference type="EMBL" id="JAVDQH010000012">
    <property type="protein sequence ID" value="MDR6245110.1"/>
    <property type="molecule type" value="Genomic_DNA"/>
</dbReference>
<dbReference type="InterPro" id="IPR018958">
    <property type="entry name" value="Knr4/Smi1-like_dom"/>
</dbReference>
<dbReference type="SMART" id="SM00860">
    <property type="entry name" value="SMI1_KNR4"/>
    <property type="match status" value="1"/>
</dbReference>
<evidence type="ECO:0000259" key="1">
    <source>
        <dbReference type="SMART" id="SM00860"/>
    </source>
</evidence>
<dbReference type="SUPFAM" id="SSF160631">
    <property type="entry name" value="SMI1/KNR4-like"/>
    <property type="match status" value="1"/>
</dbReference>
<comment type="caution">
    <text evidence="2">The sequence shown here is derived from an EMBL/GenBank/DDBJ whole genome shotgun (WGS) entry which is preliminary data.</text>
</comment>
<dbReference type="InterPro" id="IPR037883">
    <property type="entry name" value="Knr4/Smi1-like_sf"/>
</dbReference>
<organism evidence="2 3">
    <name type="scientific">Paenibacillus hunanensis</name>
    <dbReference type="NCBI Taxonomy" id="539262"/>
    <lineage>
        <taxon>Bacteria</taxon>
        <taxon>Bacillati</taxon>
        <taxon>Bacillota</taxon>
        <taxon>Bacilli</taxon>
        <taxon>Bacillales</taxon>
        <taxon>Paenibacillaceae</taxon>
        <taxon>Paenibacillus</taxon>
    </lineage>
</organism>
<proteinExistence type="predicted"/>
<accession>A0ABU1J0T5</accession>